<dbReference type="InterPro" id="IPR003591">
    <property type="entry name" value="Leu-rich_rpt_typical-subtyp"/>
</dbReference>
<evidence type="ECO:0000256" key="9">
    <source>
        <dbReference type="ARBA" id="ARBA00023180"/>
    </source>
</evidence>
<feature type="signal peptide" evidence="12">
    <location>
        <begin position="1"/>
        <end position="30"/>
    </location>
</feature>
<evidence type="ECO:0000259" key="13">
    <source>
        <dbReference type="Pfam" id="PF08263"/>
    </source>
</evidence>
<evidence type="ECO:0000313" key="15">
    <source>
        <dbReference type="Proteomes" id="UP001341840"/>
    </source>
</evidence>
<keyword evidence="6 11" id="KW-1133">Transmembrane helix</keyword>
<dbReference type="PANTHER" id="PTHR47986">
    <property type="entry name" value="OSJNBA0070M12.3 PROTEIN"/>
    <property type="match status" value="1"/>
</dbReference>
<evidence type="ECO:0000313" key="14">
    <source>
        <dbReference type="EMBL" id="MED6172822.1"/>
    </source>
</evidence>
<dbReference type="Pfam" id="PF08263">
    <property type="entry name" value="LRRNT_2"/>
    <property type="match status" value="2"/>
</dbReference>
<evidence type="ECO:0000256" key="5">
    <source>
        <dbReference type="ARBA" id="ARBA00022737"/>
    </source>
</evidence>
<evidence type="ECO:0000256" key="10">
    <source>
        <dbReference type="SAM" id="MobiDB-lite"/>
    </source>
</evidence>
<dbReference type="SUPFAM" id="SSF52047">
    <property type="entry name" value="RNI-like"/>
    <property type="match status" value="1"/>
</dbReference>
<dbReference type="PANTHER" id="PTHR47986:SF13">
    <property type="entry name" value="RECEPTOR PROTEIN KINASE TMK1-LIKE"/>
    <property type="match status" value="1"/>
</dbReference>
<evidence type="ECO:0000256" key="11">
    <source>
        <dbReference type="SAM" id="Phobius"/>
    </source>
</evidence>
<evidence type="ECO:0000256" key="3">
    <source>
        <dbReference type="ARBA" id="ARBA00022692"/>
    </source>
</evidence>
<dbReference type="InterPro" id="IPR001611">
    <property type="entry name" value="Leu-rich_rpt"/>
</dbReference>
<keyword evidence="5" id="KW-0677">Repeat</keyword>
<reference evidence="14 15" key="1">
    <citation type="journal article" date="2023" name="Plants (Basel)">
        <title>Bridging the Gap: Combining Genomics and Transcriptomics Approaches to Understand Stylosanthes scabra, an Orphan Legume from the Brazilian Caatinga.</title>
        <authorList>
            <person name="Ferreira-Neto J.R.C."/>
            <person name="da Silva M.D."/>
            <person name="Binneck E."/>
            <person name="de Melo N.F."/>
            <person name="da Silva R.H."/>
            <person name="de Melo A.L.T.M."/>
            <person name="Pandolfi V."/>
            <person name="Bustamante F.O."/>
            <person name="Brasileiro-Vidal A.C."/>
            <person name="Benko-Iseppon A.M."/>
        </authorList>
    </citation>
    <scope>NUCLEOTIDE SEQUENCE [LARGE SCALE GENOMIC DNA]</scope>
    <source>
        <tissue evidence="14">Leaves</tissue>
    </source>
</reference>
<keyword evidence="4 12" id="KW-0732">Signal</keyword>
<dbReference type="Pfam" id="PF13855">
    <property type="entry name" value="LRR_8"/>
    <property type="match status" value="1"/>
</dbReference>
<feature type="domain" description="Leucine-rich repeat-containing N-terminal plant-type" evidence="13">
    <location>
        <begin position="346"/>
        <end position="383"/>
    </location>
</feature>
<dbReference type="Proteomes" id="UP001341840">
    <property type="component" value="Unassembled WGS sequence"/>
</dbReference>
<feature type="region of interest" description="Disordered" evidence="10">
    <location>
        <begin position="468"/>
        <end position="500"/>
    </location>
</feature>
<proteinExistence type="predicted"/>
<protein>
    <recommendedName>
        <fullName evidence="13">Leucine-rich repeat-containing N-terminal plant-type domain-containing protein</fullName>
    </recommendedName>
</protein>
<evidence type="ECO:0000256" key="6">
    <source>
        <dbReference type="ARBA" id="ARBA00022989"/>
    </source>
</evidence>
<evidence type="ECO:0000256" key="1">
    <source>
        <dbReference type="ARBA" id="ARBA00004167"/>
    </source>
</evidence>
<feature type="domain" description="Leucine-rich repeat-containing N-terminal plant-type" evidence="13">
    <location>
        <begin position="39"/>
        <end position="79"/>
    </location>
</feature>
<feature type="chain" id="PRO_5045097704" description="Leucine-rich repeat-containing N-terminal plant-type domain-containing protein" evidence="12">
    <location>
        <begin position="31"/>
        <end position="644"/>
    </location>
</feature>
<keyword evidence="8" id="KW-0675">Receptor</keyword>
<keyword evidence="15" id="KW-1185">Reference proteome</keyword>
<dbReference type="InterPro" id="IPR052422">
    <property type="entry name" value="Auxin_Ser/Thr_Kinase"/>
</dbReference>
<evidence type="ECO:0000256" key="7">
    <source>
        <dbReference type="ARBA" id="ARBA00023136"/>
    </source>
</evidence>
<comment type="subcellular location">
    <subcellularLocation>
        <location evidence="1">Membrane</location>
        <topology evidence="1">Single-pass membrane protein</topology>
    </subcellularLocation>
</comment>
<evidence type="ECO:0000256" key="12">
    <source>
        <dbReference type="SAM" id="SignalP"/>
    </source>
</evidence>
<evidence type="ECO:0000256" key="8">
    <source>
        <dbReference type="ARBA" id="ARBA00023170"/>
    </source>
</evidence>
<name>A0ABU6VH20_9FABA</name>
<feature type="compositionally biased region" description="Low complexity" evidence="10">
    <location>
        <begin position="468"/>
        <end position="488"/>
    </location>
</feature>
<dbReference type="EMBL" id="JASCZI010151433">
    <property type="protein sequence ID" value="MED6172822.1"/>
    <property type="molecule type" value="Genomic_DNA"/>
</dbReference>
<evidence type="ECO:0000256" key="4">
    <source>
        <dbReference type="ARBA" id="ARBA00022729"/>
    </source>
</evidence>
<dbReference type="Gene3D" id="3.80.10.10">
    <property type="entry name" value="Ribonuclease Inhibitor"/>
    <property type="match status" value="2"/>
</dbReference>
<sequence>MILIMEQQQQQQRKHVLFLLLLLLMMSTLCFVVLTETDPSDVKVLNQFRSGLKNPDLLPWPENGGDPCGNPPWKFIFCNGKRVSQIQAKNLNLIGPLPESFNQLTMLENLGLQNNNLNGPLPSFSGLKMLKLAFLNHNEFDSIPYDFFDGLESLEVLALDYNTNLNASNGGWKFPLTLQGSTQLTNISCMSCNMVGPIPEFLGTMVSLSVLQLSGNNLSGAIPASFEGIGLQILWLNNQHGGGLGGTIDVVETMASFTSLWLHGNNFNGTIHKNIGDLASLKDLNLNGNQLVGVIPDSLGKLQLENLDLNNNHFMGPIPEFVAPNKVTFDSNNFCETKPGVSCSFEVMALIEFLSGLDYPLNLVNSWVGDNPCEGPWLGIKCNYANGKVSMIILSNFNLIGTLSPSVAKLDSLVEIRLGGNRISGVVPSNWTSLRSLKLLDLSGNNISGPLPSFDKSLKIVIDGSSLQAPSSSSSSSSSLVNRPSPSSGRGELSSVDTPLAPSNSKRKNLVLVVAPIAGVVAAIFMLIPIYLYCFKGRNEEASKGSSSLVVHPRDPSDSDNVVKLVVASNGRSISTRVSGSGSRNLNTAGNNAVSHVIEAGNLVISVQVLRDISKNFAPENELGRGGFGGVFTRENWMMGLKLQ</sequence>
<organism evidence="14 15">
    <name type="scientific">Stylosanthes scabra</name>
    <dbReference type="NCBI Taxonomy" id="79078"/>
    <lineage>
        <taxon>Eukaryota</taxon>
        <taxon>Viridiplantae</taxon>
        <taxon>Streptophyta</taxon>
        <taxon>Embryophyta</taxon>
        <taxon>Tracheophyta</taxon>
        <taxon>Spermatophyta</taxon>
        <taxon>Magnoliopsida</taxon>
        <taxon>eudicotyledons</taxon>
        <taxon>Gunneridae</taxon>
        <taxon>Pentapetalae</taxon>
        <taxon>rosids</taxon>
        <taxon>fabids</taxon>
        <taxon>Fabales</taxon>
        <taxon>Fabaceae</taxon>
        <taxon>Papilionoideae</taxon>
        <taxon>50 kb inversion clade</taxon>
        <taxon>dalbergioids sensu lato</taxon>
        <taxon>Dalbergieae</taxon>
        <taxon>Pterocarpus clade</taxon>
        <taxon>Stylosanthes</taxon>
    </lineage>
</organism>
<keyword evidence="3 11" id="KW-0812">Transmembrane</keyword>
<evidence type="ECO:0000256" key="2">
    <source>
        <dbReference type="ARBA" id="ARBA00022614"/>
    </source>
</evidence>
<keyword evidence="7 11" id="KW-0472">Membrane</keyword>
<accession>A0ABU6VH20</accession>
<feature type="transmembrane region" description="Helical" evidence="11">
    <location>
        <begin position="510"/>
        <end position="534"/>
    </location>
</feature>
<dbReference type="Pfam" id="PF00560">
    <property type="entry name" value="LRR_1"/>
    <property type="match status" value="3"/>
</dbReference>
<keyword evidence="9" id="KW-0325">Glycoprotein</keyword>
<dbReference type="InterPro" id="IPR013210">
    <property type="entry name" value="LRR_N_plant-typ"/>
</dbReference>
<comment type="caution">
    <text evidence="14">The sequence shown here is derived from an EMBL/GenBank/DDBJ whole genome shotgun (WGS) entry which is preliminary data.</text>
</comment>
<dbReference type="SMART" id="SM00369">
    <property type="entry name" value="LRR_TYP"/>
    <property type="match status" value="5"/>
</dbReference>
<gene>
    <name evidence="14" type="ORF">PIB30_053526</name>
</gene>
<keyword evidence="2" id="KW-0433">Leucine-rich repeat</keyword>
<dbReference type="InterPro" id="IPR032675">
    <property type="entry name" value="LRR_dom_sf"/>
</dbReference>